<dbReference type="CDD" id="cd18748">
    <property type="entry name" value="PIN_VapC4-5_FitB-like"/>
    <property type="match status" value="1"/>
</dbReference>
<dbReference type="SMART" id="SM00670">
    <property type="entry name" value="PINc"/>
    <property type="match status" value="1"/>
</dbReference>
<evidence type="ECO:0000256" key="7">
    <source>
        <dbReference type="ARBA" id="ARBA00038093"/>
    </source>
</evidence>
<evidence type="ECO:0000256" key="8">
    <source>
        <dbReference type="HAMAP-Rule" id="MF_00265"/>
    </source>
</evidence>
<dbReference type="AlphaFoldDB" id="A0AAU9BU82"/>
<dbReference type="GO" id="GO:0004540">
    <property type="term" value="F:RNA nuclease activity"/>
    <property type="evidence" value="ECO:0007669"/>
    <property type="project" value="InterPro"/>
</dbReference>
<evidence type="ECO:0000256" key="4">
    <source>
        <dbReference type="ARBA" id="ARBA00022723"/>
    </source>
</evidence>
<evidence type="ECO:0000313" key="10">
    <source>
        <dbReference type="EMBL" id="BCX82503.1"/>
    </source>
</evidence>
<evidence type="ECO:0000313" key="11">
    <source>
        <dbReference type="Proteomes" id="UP001321825"/>
    </source>
</evidence>
<keyword evidence="8" id="KW-0800">Toxin</keyword>
<feature type="binding site" evidence="8">
    <location>
        <position position="9"/>
    </location>
    <ligand>
        <name>Mg(2+)</name>
        <dbReference type="ChEBI" id="CHEBI:18420"/>
    </ligand>
</feature>
<keyword evidence="4 8" id="KW-0479">Metal-binding</keyword>
<keyword evidence="2 8" id="KW-1277">Toxin-antitoxin system</keyword>
<dbReference type="GO" id="GO:0000287">
    <property type="term" value="F:magnesium ion binding"/>
    <property type="evidence" value="ECO:0007669"/>
    <property type="project" value="UniProtKB-UniRule"/>
</dbReference>
<dbReference type="PANTHER" id="PTHR33653">
    <property type="entry name" value="RIBONUCLEASE VAPC2"/>
    <property type="match status" value="1"/>
</dbReference>
<evidence type="ECO:0000259" key="9">
    <source>
        <dbReference type="SMART" id="SM00670"/>
    </source>
</evidence>
<dbReference type="EC" id="3.1.-.-" evidence="8"/>
<feature type="domain" description="PIN" evidence="9">
    <location>
        <begin position="4"/>
        <end position="123"/>
    </location>
</feature>
<comment type="cofactor">
    <cofactor evidence="1 8">
        <name>Mg(2+)</name>
        <dbReference type="ChEBI" id="CHEBI:18420"/>
    </cofactor>
</comment>
<sequence>MAGFRYLLDTNILSHLIRQPQGQVRAHLDRVGEDTLCTSVIVACELRYGAQRSGSERIGARVDALLQILPVLPLEPEVAEHYADIRTHLESKGTPIGHNDLLIAAHARHLKLVMVTHNVREFRRVPGLPVENWIGE</sequence>
<dbReference type="InterPro" id="IPR022907">
    <property type="entry name" value="VapC_family"/>
</dbReference>
<dbReference type="SUPFAM" id="SSF88723">
    <property type="entry name" value="PIN domain-like"/>
    <property type="match status" value="1"/>
</dbReference>
<dbReference type="PANTHER" id="PTHR33653:SF1">
    <property type="entry name" value="RIBONUCLEASE VAPC2"/>
    <property type="match status" value="1"/>
</dbReference>
<comment type="function">
    <text evidence="8">Toxic component of a toxin-antitoxin (TA) system. An RNase.</text>
</comment>
<proteinExistence type="inferred from homology"/>
<gene>
    <name evidence="8" type="primary">vapC</name>
    <name evidence="10" type="ORF">MIT9_P2089</name>
</gene>
<dbReference type="GO" id="GO:0090729">
    <property type="term" value="F:toxin activity"/>
    <property type="evidence" value="ECO:0007669"/>
    <property type="project" value="UniProtKB-KW"/>
</dbReference>
<evidence type="ECO:0000256" key="6">
    <source>
        <dbReference type="ARBA" id="ARBA00022842"/>
    </source>
</evidence>
<dbReference type="Pfam" id="PF01850">
    <property type="entry name" value="PIN"/>
    <property type="match status" value="1"/>
</dbReference>
<accession>A0AAU9BU82</accession>
<dbReference type="InterPro" id="IPR050556">
    <property type="entry name" value="Type_II_TA_system_RNase"/>
</dbReference>
<dbReference type="InterPro" id="IPR002716">
    <property type="entry name" value="PIN_dom"/>
</dbReference>
<keyword evidence="10" id="KW-0255">Endonuclease</keyword>
<keyword evidence="3 8" id="KW-0540">Nuclease</keyword>
<keyword evidence="6 8" id="KW-0460">Magnesium</keyword>
<reference evidence="11" key="1">
    <citation type="journal article" date="2024" name="Int. J. Syst. Evol. Microbiol.">
        <title>Methylomarinovum tepidoasis sp. nov., a moderately thermophilic methanotroph of the family Methylothermaceae isolated from a deep-sea hydrothermal field.</title>
        <authorList>
            <person name="Hirayama H."/>
            <person name="Takaki Y."/>
            <person name="Abe M."/>
            <person name="Miyazaki M."/>
            <person name="Uematsu K."/>
            <person name="Matsui Y."/>
            <person name="Takai K."/>
        </authorList>
    </citation>
    <scope>NUCLEOTIDE SEQUENCE [LARGE SCALE GENOMIC DNA]</scope>
    <source>
        <strain evidence="11">IT-9</strain>
    </source>
</reference>
<dbReference type="GO" id="GO:0016787">
    <property type="term" value="F:hydrolase activity"/>
    <property type="evidence" value="ECO:0007669"/>
    <property type="project" value="UniProtKB-KW"/>
</dbReference>
<keyword evidence="11" id="KW-1185">Reference proteome</keyword>
<evidence type="ECO:0000256" key="2">
    <source>
        <dbReference type="ARBA" id="ARBA00022649"/>
    </source>
</evidence>
<feature type="binding site" evidence="8">
    <location>
        <position position="100"/>
    </location>
    <ligand>
        <name>Mg(2+)</name>
        <dbReference type="ChEBI" id="CHEBI:18420"/>
    </ligand>
</feature>
<dbReference type="GO" id="GO:0004519">
    <property type="term" value="F:endonuclease activity"/>
    <property type="evidence" value="ECO:0007669"/>
    <property type="project" value="UniProtKB-KW"/>
</dbReference>
<keyword evidence="5 8" id="KW-0378">Hydrolase</keyword>
<evidence type="ECO:0000256" key="1">
    <source>
        <dbReference type="ARBA" id="ARBA00001946"/>
    </source>
</evidence>
<comment type="similarity">
    <text evidence="7 8">Belongs to the PINc/VapC protein family.</text>
</comment>
<name>A0AAU9BU82_9GAMM</name>
<evidence type="ECO:0000256" key="5">
    <source>
        <dbReference type="ARBA" id="ARBA00022801"/>
    </source>
</evidence>
<dbReference type="EMBL" id="AP024714">
    <property type="protein sequence ID" value="BCX82503.1"/>
    <property type="molecule type" value="Genomic_DNA"/>
</dbReference>
<dbReference type="InterPro" id="IPR029060">
    <property type="entry name" value="PIN-like_dom_sf"/>
</dbReference>
<dbReference type="HAMAP" id="MF_00265">
    <property type="entry name" value="VapC_Nob1"/>
    <property type="match status" value="1"/>
</dbReference>
<dbReference type="KEGG" id="mcau:MIT9_P2089"/>
<evidence type="ECO:0000256" key="3">
    <source>
        <dbReference type="ARBA" id="ARBA00022722"/>
    </source>
</evidence>
<dbReference type="Proteomes" id="UP001321825">
    <property type="component" value="Chromosome"/>
</dbReference>
<dbReference type="RefSeq" id="WP_317704901.1">
    <property type="nucleotide sequence ID" value="NZ_AP024714.1"/>
</dbReference>
<organism evidence="10 11">
    <name type="scientific">Methylomarinovum caldicuralii</name>
    <dbReference type="NCBI Taxonomy" id="438856"/>
    <lineage>
        <taxon>Bacteria</taxon>
        <taxon>Pseudomonadati</taxon>
        <taxon>Pseudomonadota</taxon>
        <taxon>Gammaproteobacteria</taxon>
        <taxon>Methylococcales</taxon>
        <taxon>Methylothermaceae</taxon>
        <taxon>Methylomarinovum</taxon>
    </lineage>
</organism>
<dbReference type="Gene3D" id="3.40.50.1010">
    <property type="entry name" value="5'-nuclease"/>
    <property type="match status" value="1"/>
</dbReference>
<protein>
    <recommendedName>
        <fullName evidence="8">Ribonuclease VapC</fullName>
        <shortName evidence="8">RNase VapC</shortName>
        <ecNumber evidence="8">3.1.-.-</ecNumber>
    </recommendedName>
    <alternativeName>
        <fullName evidence="8">Toxin VapC</fullName>
    </alternativeName>
</protein>